<proteinExistence type="predicted"/>
<name>A0A239JC00_9NOCA</name>
<dbReference type="Proteomes" id="UP000198327">
    <property type="component" value="Unassembled WGS sequence"/>
</dbReference>
<feature type="domain" description="Luciferase-like" evidence="5">
    <location>
        <begin position="4"/>
        <end position="165"/>
    </location>
</feature>
<dbReference type="PANTHER" id="PTHR30011">
    <property type="entry name" value="ALKANESULFONATE MONOOXYGENASE-RELATED"/>
    <property type="match status" value="1"/>
</dbReference>
<dbReference type="EMBL" id="FZOW01000008">
    <property type="protein sequence ID" value="SNT03441.1"/>
    <property type="molecule type" value="Genomic_DNA"/>
</dbReference>
<evidence type="ECO:0000256" key="4">
    <source>
        <dbReference type="ARBA" id="ARBA00023033"/>
    </source>
</evidence>
<gene>
    <name evidence="6" type="ORF">SAMN05421642_108153</name>
</gene>
<dbReference type="GO" id="GO:0016705">
    <property type="term" value="F:oxidoreductase activity, acting on paired donors, with incorporation or reduction of molecular oxygen"/>
    <property type="evidence" value="ECO:0007669"/>
    <property type="project" value="InterPro"/>
</dbReference>
<dbReference type="Gene3D" id="3.20.20.30">
    <property type="entry name" value="Luciferase-like domain"/>
    <property type="match status" value="1"/>
</dbReference>
<dbReference type="InterPro" id="IPR051260">
    <property type="entry name" value="Diverse_substr_monoxygenases"/>
</dbReference>
<dbReference type="InterPro" id="IPR011251">
    <property type="entry name" value="Luciferase-like_dom"/>
</dbReference>
<keyword evidence="3" id="KW-0560">Oxidoreductase</keyword>
<keyword evidence="2" id="KW-0288">FMN</keyword>
<organism evidence="6 7">
    <name type="scientific">Rhodococcoides kyotonense</name>
    <dbReference type="NCBI Taxonomy" id="398843"/>
    <lineage>
        <taxon>Bacteria</taxon>
        <taxon>Bacillati</taxon>
        <taxon>Actinomycetota</taxon>
        <taxon>Actinomycetes</taxon>
        <taxon>Mycobacteriales</taxon>
        <taxon>Nocardiaceae</taxon>
        <taxon>Rhodococcoides</taxon>
    </lineage>
</organism>
<dbReference type="SUPFAM" id="SSF51679">
    <property type="entry name" value="Bacterial luciferase-like"/>
    <property type="match status" value="1"/>
</dbReference>
<evidence type="ECO:0000256" key="3">
    <source>
        <dbReference type="ARBA" id="ARBA00023002"/>
    </source>
</evidence>
<reference evidence="7" key="1">
    <citation type="submission" date="2017-06" db="EMBL/GenBank/DDBJ databases">
        <authorList>
            <person name="Varghese N."/>
            <person name="Submissions S."/>
        </authorList>
    </citation>
    <scope>NUCLEOTIDE SEQUENCE [LARGE SCALE GENOMIC DNA]</scope>
    <source>
        <strain evidence="7">JCM 23211</strain>
    </source>
</reference>
<evidence type="ECO:0000259" key="5">
    <source>
        <dbReference type="Pfam" id="PF00296"/>
    </source>
</evidence>
<keyword evidence="1" id="KW-0285">Flavoprotein</keyword>
<keyword evidence="7" id="KW-1185">Reference proteome</keyword>
<sequence length="229" mass="25244">MLIQAGTSDDGRDLSAQVADVVFSFARTKESAAELKSDILSRAQGRDDLLFVPGLSVVIRDTDDEARQALDEIHARVPIERLLAQVQRLFGGRSFVSYDLDAPFPRVDPSTPESLAGAASLASQAAVHGWTLRQALHSLIEHWATFVGTPTTIADEIERWYRSGAADGFNLFVQDPGDWRRFRTEVVPILVERGLARADYTSDTLRGHLGLPIPENTHTASRKHLVTTE</sequence>
<evidence type="ECO:0000256" key="2">
    <source>
        <dbReference type="ARBA" id="ARBA00022643"/>
    </source>
</evidence>
<accession>A0A239JC00</accession>
<dbReference type="PANTHER" id="PTHR30011:SF16">
    <property type="entry name" value="C2H2 FINGER DOMAIN TRANSCRIPTION FACTOR (EUROFUNG)-RELATED"/>
    <property type="match status" value="1"/>
</dbReference>
<dbReference type="Pfam" id="PF00296">
    <property type="entry name" value="Bac_luciferase"/>
    <property type="match status" value="1"/>
</dbReference>
<protein>
    <submittedName>
        <fullName evidence="6">Luciferase-like monooxygenase</fullName>
    </submittedName>
</protein>
<evidence type="ECO:0000313" key="6">
    <source>
        <dbReference type="EMBL" id="SNT03441.1"/>
    </source>
</evidence>
<keyword evidence="4 6" id="KW-0503">Monooxygenase</keyword>
<dbReference type="InterPro" id="IPR036661">
    <property type="entry name" value="Luciferase-like_sf"/>
</dbReference>
<dbReference type="AlphaFoldDB" id="A0A239JC00"/>
<evidence type="ECO:0000313" key="7">
    <source>
        <dbReference type="Proteomes" id="UP000198327"/>
    </source>
</evidence>
<evidence type="ECO:0000256" key="1">
    <source>
        <dbReference type="ARBA" id="ARBA00022630"/>
    </source>
</evidence>
<dbReference type="GO" id="GO:0004497">
    <property type="term" value="F:monooxygenase activity"/>
    <property type="evidence" value="ECO:0007669"/>
    <property type="project" value="UniProtKB-KW"/>
</dbReference>